<dbReference type="CDD" id="cd08349">
    <property type="entry name" value="BLMA_like"/>
    <property type="match status" value="1"/>
</dbReference>
<evidence type="ECO:0000256" key="1">
    <source>
        <dbReference type="ARBA" id="ARBA00011051"/>
    </source>
</evidence>
<dbReference type="RefSeq" id="WP_123236845.1">
    <property type="nucleotide sequence ID" value="NZ_RJVP01000002.1"/>
</dbReference>
<evidence type="ECO:0000256" key="2">
    <source>
        <dbReference type="ARBA" id="ARBA00021572"/>
    </source>
</evidence>
<comment type="similarity">
    <text evidence="1">Belongs to the bleomycin resistance protein family.</text>
</comment>
<dbReference type="EMBL" id="RJVP01000002">
    <property type="protein sequence ID" value="ROH87039.1"/>
    <property type="molecule type" value="Genomic_DNA"/>
</dbReference>
<keyword evidence="6" id="KW-1185">Reference proteome</keyword>
<dbReference type="PROSITE" id="PS51819">
    <property type="entry name" value="VOC"/>
    <property type="match status" value="1"/>
</dbReference>
<dbReference type="Pfam" id="PF00903">
    <property type="entry name" value="Glyoxalase"/>
    <property type="match status" value="1"/>
</dbReference>
<sequence>MTTTTAFVSATPVLASLDIARSVAFFVEQLGFAQVYLQQGSYGIVEQGAVQLHFWACADKRIAEATGCRIRVDGIEALYARCVNAGIVHPHAPLAETPWSTLEFAILDPDGNLVTFHQAMADAV</sequence>
<dbReference type="InterPro" id="IPR000335">
    <property type="entry name" value="Bleomycin-R"/>
</dbReference>
<gene>
    <name evidence="5" type="ORF">ED236_04935</name>
</gene>
<evidence type="ECO:0000313" key="5">
    <source>
        <dbReference type="EMBL" id="ROH87039.1"/>
    </source>
</evidence>
<comment type="caution">
    <text evidence="5">The sequence shown here is derived from an EMBL/GenBank/DDBJ whole genome shotgun (WGS) entry which is preliminary data.</text>
</comment>
<dbReference type="Gene3D" id="3.10.180.10">
    <property type="entry name" value="2,3-Dihydroxybiphenyl 1,2-Dioxygenase, domain 1"/>
    <property type="match status" value="1"/>
</dbReference>
<dbReference type="InterPro" id="IPR029068">
    <property type="entry name" value="Glyas_Bleomycin-R_OHBP_Dase"/>
</dbReference>
<dbReference type="AlphaFoldDB" id="A0A3N0V2N6"/>
<protein>
    <recommendedName>
        <fullName evidence="2">Bleomycin resistance protein</fullName>
    </recommendedName>
</protein>
<evidence type="ECO:0000313" key="6">
    <source>
        <dbReference type="Proteomes" id="UP000275137"/>
    </source>
</evidence>
<proteinExistence type="inferred from homology"/>
<evidence type="ECO:0000259" key="4">
    <source>
        <dbReference type="PROSITE" id="PS51819"/>
    </source>
</evidence>
<dbReference type="SUPFAM" id="SSF54593">
    <property type="entry name" value="Glyoxalase/Bleomycin resistance protein/Dihydroxybiphenyl dioxygenase"/>
    <property type="match status" value="1"/>
</dbReference>
<evidence type="ECO:0000256" key="3">
    <source>
        <dbReference type="ARBA" id="ARBA00023251"/>
    </source>
</evidence>
<dbReference type="Proteomes" id="UP000275137">
    <property type="component" value="Unassembled WGS sequence"/>
</dbReference>
<dbReference type="InterPro" id="IPR037523">
    <property type="entry name" value="VOC_core"/>
</dbReference>
<keyword evidence="3" id="KW-0046">Antibiotic resistance</keyword>
<dbReference type="GO" id="GO:0046677">
    <property type="term" value="P:response to antibiotic"/>
    <property type="evidence" value="ECO:0007669"/>
    <property type="project" value="UniProtKB-KW"/>
</dbReference>
<name>A0A3N0V2N6_9PROT</name>
<feature type="domain" description="VOC" evidence="4">
    <location>
        <begin position="6"/>
        <end position="119"/>
    </location>
</feature>
<accession>A0A3N0V2N6</accession>
<dbReference type="InterPro" id="IPR004360">
    <property type="entry name" value="Glyas_Fos-R_dOase_dom"/>
</dbReference>
<reference evidence="5 6" key="1">
    <citation type="submission" date="2018-10" db="EMBL/GenBank/DDBJ databases">
        <authorList>
            <person name="Chen W.-M."/>
        </authorList>
    </citation>
    <scope>NUCLEOTIDE SEQUENCE [LARGE SCALE GENOMIC DNA]</scope>
    <source>
        <strain evidence="5 6">H-5</strain>
    </source>
</reference>
<organism evidence="5 6">
    <name type="scientific">Pseudomethylobacillus aquaticus</name>
    <dbReference type="NCBI Taxonomy" id="2676064"/>
    <lineage>
        <taxon>Bacteria</taxon>
        <taxon>Pseudomonadati</taxon>
        <taxon>Pseudomonadota</taxon>
        <taxon>Betaproteobacteria</taxon>
        <taxon>Nitrosomonadales</taxon>
        <taxon>Methylophilaceae</taxon>
        <taxon>Pseudomethylobacillus</taxon>
    </lineage>
</organism>